<evidence type="ECO:0000256" key="8">
    <source>
        <dbReference type="ARBA" id="ARBA00023125"/>
    </source>
</evidence>
<evidence type="ECO:0000256" key="9">
    <source>
        <dbReference type="ARBA" id="ARBA00023159"/>
    </source>
</evidence>
<dbReference type="InterPro" id="IPR036390">
    <property type="entry name" value="WH_DNA-bd_sf"/>
</dbReference>
<keyword evidence="5" id="KW-0963">Cytoplasm</keyword>
<proteinExistence type="inferred from homology"/>
<protein>
    <recommendedName>
        <fullName evidence="4">Transcriptional regulator MntR</fullName>
    </recommendedName>
    <alternativeName>
        <fullName evidence="13">Manganese transport regulator</fullName>
    </alternativeName>
</protein>
<dbReference type="SMART" id="SM00529">
    <property type="entry name" value="HTH_DTXR"/>
    <property type="match status" value="1"/>
</dbReference>
<evidence type="ECO:0000256" key="10">
    <source>
        <dbReference type="ARBA" id="ARBA00023163"/>
    </source>
</evidence>
<comment type="caution">
    <text evidence="15">The sequence shown here is derived from an EMBL/GenBank/DDBJ whole genome shotgun (WGS) entry which is preliminary data.</text>
</comment>
<dbReference type="GO" id="GO:0003677">
    <property type="term" value="F:DNA binding"/>
    <property type="evidence" value="ECO:0007669"/>
    <property type="project" value="UniProtKB-KW"/>
</dbReference>
<comment type="similarity">
    <text evidence="2">Belongs to the DtxR/MntR family.</text>
</comment>
<dbReference type="NCBIfam" id="NF008273">
    <property type="entry name" value="PRK11050.1"/>
    <property type="match status" value="1"/>
</dbReference>
<evidence type="ECO:0000256" key="13">
    <source>
        <dbReference type="ARBA" id="ARBA00032593"/>
    </source>
</evidence>
<dbReference type="InterPro" id="IPR036421">
    <property type="entry name" value="Fe_dep_repressor_sf"/>
</dbReference>
<name>A0A7W4I9K3_9PROT</name>
<evidence type="ECO:0000256" key="12">
    <source>
        <dbReference type="ARBA" id="ARBA00025185"/>
    </source>
</evidence>
<dbReference type="InterPro" id="IPR022689">
    <property type="entry name" value="Iron_dep_repressor"/>
</dbReference>
<dbReference type="PANTHER" id="PTHR33238:SF11">
    <property type="entry name" value="TRANSCRIPTIONAL REGULATOR MNTR"/>
    <property type="match status" value="1"/>
</dbReference>
<evidence type="ECO:0000256" key="4">
    <source>
        <dbReference type="ARBA" id="ARBA00022386"/>
    </source>
</evidence>
<dbReference type="GO" id="GO:0046914">
    <property type="term" value="F:transition metal ion binding"/>
    <property type="evidence" value="ECO:0007669"/>
    <property type="project" value="InterPro"/>
</dbReference>
<evidence type="ECO:0000259" key="14">
    <source>
        <dbReference type="PROSITE" id="PS50944"/>
    </source>
</evidence>
<evidence type="ECO:0000256" key="11">
    <source>
        <dbReference type="ARBA" id="ARBA00023211"/>
    </source>
</evidence>
<keyword evidence="10" id="KW-0804">Transcription</keyword>
<evidence type="ECO:0000256" key="2">
    <source>
        <dbReference type="ARBA" id="ARBA00007871"/>
    </source>
</evidence>
<dbReference type="PANTHER" id="PTHR33238">
    <property type="entry name" value="IRON (METAL) DEPENDENT REPRESSOR, DTXR FAMILY"/>
    <property type="match status" value="1"/>
</dbReference>
<evidence type="ECO:0000256" key="5">
    <source>
        <dbReference type="ARBA" id="ARBA00022490"/>
    </source>
</evidence>
<dbReference type="AlphaFoldDB" id="A0A7W4I9K3"/>
<comment type="function">
    <text evidence="12">In the presence of manganese, represses expression of mntH and mntS. Up-regulates expression of mntP.</text>
</comment>
<keyword evidence="11" id="KW-0464">Manganese</keyword>
<dbReference type="EMBL" id="JABEQJ010000001">
    <property type="protein sequence ID" value="MBB2158792.1"/>
    <property type="molecule type" value="Genomic_DNA"/>
</dbReference>
<keyword evidence="9" id="KW-0010">Activator</keyword>
<dbReference type="InterPro" id="IPR036388">
    <property type="entry name" value="WH-like_DNA-bd_sf"/>
</dbReference>
<accession>A0A7W4I9K3</accession>
<dbReference type="GO" id="GO:0005737">
    <property type="term" value="C:cytoplasm"/>
    <property type="evidence" value="ECO:0007669"/>
    <property type="project" value="UniProtKB-SubCell"/>
</dbReference>
<evidence type="ECO:0000256" key="7">
    <source>
        <dbReference type="ARBA" id="ARBA00023015"/>
    </source>
</evidence>
<dbReference type="PROSITE" id="PS50944">
    <property type="entry name" value="HTH_DTXR"/>
    <property type="match status" value="1"/>
</dbReference>
<evidence type="ECO:0000313" key="16">
    <source>
        <dbReference type="Proteomes" id="UP000589085"/>
    </source>
</evidence>
<dbReference type="SUPFAM" id="SSF46785">
    <property type="entry name" value="Winged helix' DNA-binding domain"/>
    <property type="match status" value="1"/>
</dbReference>
<keyword evidence="6" id="KW-0678">Repressor</keyword>
<reference evidence="15 16" key="1">
    <citation type="submission" date="2020-04" db="EMBL/GenBank/DDBJ databases">
        <title>Description of novel Gluconacetobacter.</title>
        <authorList>
            <person name="Sombolestani A."/>
        </authorList>
    </citation>
    <scope>NUCLEOTIDE SEQUENCE [LARGE SCALE GENOMIC DNA]</scope>
    <source>
        <strain evidence="15 16">LMG 19747</strain>
    </source>
</reference>
<dbReference type="SUPFAM" id="SSF47979">
    <property type="entry name" value="Iron-dependent repressor protein, dimerization domain"/>
    <property type="match status" value="1"/>
</dbReference>
<evidence type="ECO:0000256" key="6">
    <source>
        <dbReference type="ARBA" id="ARBA00022491"/>
    </source>
</evidence>
<comment type="subcellular location">
    <subcellularLocation>
        <location evidence="1">Cytoplasm</location>
    </subcellularLocation>
</comment>
<dbReference type="GO" id="GO:0046983">
    <property type="term" value="F:protein dimerization activity"/>
    <property type="evidence" value="ECO:0007669"/>
    <property type="project" value="InterPro"/>
</dbReference>
<feature type="domain" description="HTH dtxR-type" evidence="14">
    <location>
        <begin position="59"/>
        <end position="115"/>
    </location>
</feature>
<dbReference type="InterPro" id="IPR001367">
    <property type="entry name" value="Fe_dep_repressor"/>
</dbReference>
<organism evidence="15 16">
    <name type="scientific">Gluconacetobacter sacchari</name>
    <dbReference type="NCBI Taxonomy" id="92759"/>
    <lineage>
        <taxon>Bacteria</taxon>
        <taxon>Pseudomonadati</taxon>
        <taxon>Pseudomonadota</taxon>
        <taxon>Alphaproteobacteria</taxon>
        <taxon>Acetobacterales</taxon>
        <taxon>Acetobacteraceae</taxon>
        <taxon>Gluconacetobacter</taxon>
    </lineage>
</organism>
<dbReference type="Proteomes" id="UP000589085">
    <property type="component" value="Unassembled WGS sequence"/>
</dbReference>
<evidence type="ECO:0000313" key="15">
    <source>
        <dbReference type="EMBL" id="MBB2158792.1"/>
    </source>
</evidence>
<dbReference type="Gene3D" id="1.10.60.10">
    <property type="entry name" value="Iron dependent repressor, metal binding and dimerisation domain"/>
    <property type="match status" value="1"/>
</dbReference>
<evidence type="ECO:0000256" key="1">
    <source>
        <dbReference type="ARBA" id="ARBA00004496"/>
    </source>
</evidence>
<dbReference type="Pfam" id="PF01325">
    <property type="entry name" value="Fe_dep_repress"/>
    <property type="match status" value="1"/>
</dbReference>
<dbReference type="InterPro" id="IPR022687">
    <property type="entry name" value="HTH_DTXR"/>
</dbReference>
<sequence>MLCGILSGCGETIHCEGTIEGKPLNRQAAVAKAPRIVDAKVQSEGFRANRAARRNVLVEDYVELIADLLGEGMEARQVDIAARLGVSQPTVAKMLARLANEGLVTQKPYRGVFLTPAGDALAADARRRHGIVEAFLAALGISADNVRIDAEGIEHYAGEETLAAFERALNAGLQAFMMADRAKRGG</sequence>
<dbReference type="Gene3D" id="1.10.10.10">
    <property type="entry name" value="Winged helix-like DNA-binding domain superfamily/Winged helix DNA-binding domain"/>
    <property type="match status" value="1"/>
</dbReference>
<comment type="subunit">
    <text evidence="3">Homodimer.</text>
</comment>
<keyword evidence="8" id="KW-0238">DNA-binding</keyword>
<dbReference type="GO" id="GO:0003700">
    <property type="term" value="F:DNA-binding transcription factor activity"/>
    <property type="evidence" value="ECO:0007669"/>
    <property type="project" value="InterPro"/>
</dbReference>
<dbReference type="InterPro" id="IPR050536">
    <property type="entry name" value="DtxR_MntR_Metal-Reg"/>
</dbReference>
<evidence type="ECO:0000256" key="3">
    <source>
        <dbReference type="ARBA" id="ARBA00011738"/>
    </source>
</evidence>
<dbReference type="Pfam" id="PF02742">
    <property type="entry name" value="Fe_dep_repr_C"/>
    <property type="match status" value="1"/>
</dbReference>
<gene>
    <name evidence="15" type="primary">mntR</name>
    <name evidence="15" type="ORF">HLH48_01125</name>
</gene>
<keyword evidence="7" id="KW-0805">Transcription regulation</keyword>